<evidence type="ECO:0000313" key="1">
    <source>
        <dbReference type="EMBL" id="CAG8845660.1"/>
    </source>
</evidence>
<feature type="non-terminal residue" evidence="1">
    <location>
        <position position="1"/>
    </location>
</feature>
<dbReference type="EMBL" id="CAJVQC010147804">
    <property type="protein sequence ID" value="CAG8845660.1"/>
    <property type="molecule type" value="Genomic_DNA"/>
</dbReference>
<proteinExistence type="predicted"/>
<organism evidence="1 2">
    <name type="scientific">Racocetra persica</name>
    <dbReference type="NCBI Taxonomy" id="160502"/>
    <lineage>
        <taxon>Eukaryota</taxon>
        <taxon>Fungi</taxon>
        <taxon>Fungi incertae sedis</taxon>
        <taxon>Mucoromycota</taxon>
        <taxon>Glomeromycotina</taxon>
        <taxon>Glomeromycetes</taxon>
        <taxon>Diversisporales</taxon>
        <taxon>Gigasporaceae</taxon>
        <taxon>Racocetra</taxon>
    </lineage>
</organism>
<reference evidence="1" key="1">
    <citation type="submission" date="2021-06" db="EMBL/GenBank/DDBJ databases">
        <authorList>
            <person name="Kallberg Y."/>
            <person name="Tangrot J."/>
            <person name="Rosling A."/>
        </authorList>
    </citation>
    <scope>NUCLEOTIDE SEQUENCE</scope>
    <source>
        <strain evidence="1">MA461A</strain>
    </source>
</reference>
<evidence type="ECO:0000313" key="2">
    <source>
        <dbReference type="Proteomes" id="UP000789920"/>
    </source>
</evidence>
<feature type="non-terminal residue" evidence="1">
    <location>
        <position position="143"/>
    </location>
</feature>
<accession>A0ACA9STD6</accession>
<gene>
    <name evidence="1" type="ORF">RPERSI_LOCUS33764</name>
</gene>
<sequence length="143" mass="16722">DNGHEFTAEIIKELLTIWLNVHIINGCLRYPQSQRLVEYTNDVLQQKVSKWMEDTGRKDWSRAVPLCYAINIQISRQTKNSPYVLVFGQNPLHHFTILKKIKEQHINSEDELSENWFEPSEPRDDFDQQEVIESLLGATALNI</sequence>
<name>A0ACA9STD6_9GLOM</name>
<keyword evidence="2" id="KW-1185">Reference proteome</keyword>
<comment type="caution">
    <text evidence="1">The sequence shown here is derived from an EMBL/GenBank/DDBJ whole genome shotgun (WGS) entry which is preliminary data.</text>
</comment>
<protein>
    <submittedName>
        <fullName evidence="1">6034_t:CDS:1</fullName>
    </submittedName>
</protein>
<dbReference type="Proteomes" id="UP000789920">
    <property type="component" value="Unassembled WGS sequence"/>
</dbReference>